<keyword evidence="1" id="KW-1133">Transmembrane helix</keyword>
<keyword evidence="1" id="KW-0812">Transmembrane</keyword>
<protein>
    <submittedName>
        <fullName evidence="2">Uncharacterized protein</fullName>
    </submittedName>
</protein>
<evidence type="ECO:0000256" key="1">
    <source>
        <dbReference type="SAM" id="Phobius"/>
    </source>
</evidence>
<reference evidence="2" key="1">
    <citation type="submission" date="2018-05" db="EMBL/GenBank/DDBJ databases">
        <authorList>
            <person name="Lanie J.A."/>
            <person name="Ng W.-L."/>
            <person name="Kazmierczak K.M."/>
            <person name="Andrzejewski T.M."/>
            <person name="Davidsen T.M."/>
            <person name="Wayne K.J."/>
            <person name="Tettelin H."/>
            <person name="Glass J.I."/>
            <person name="Rusch D."/>
            <person name="Podicherti R."/>
            <person name="Tsui H.-C.T."/>
            <person name="Winkler M.E."/>
        </authorList>
    </citation>
    <scope>NUCLEOTIDE SEQUENCE</scope>
</reference>
<feature type="non-terminal residue" evidence="2">
    <location>
        <position position="42"/>
    </location>
</feature>
<gene>
    <name evidence="2" type="ORF">METZ01_LOCUS471525</name>
</gene>
<dbReference type="EMBL" id="UINC01199986">
    <property type="protein sequence ID" value="SVE18671.1"/>
    <property type="molecule type" value="Genomic_DNA"/>
</dbReference>
<keyword evidence="1" id="KW-0472">Membrane</keyword>
<proteinExistence type="predicted"/>
<accession>A0A383BFR9</accession>
<name>A0A383BFR9_9ZZZZ</name>
<evidence type="ECO:0000313" key="2">
    <source>
        <dbReference type="EMBL" id="SVE18671.1"/>
    </source>
</evidence>
<sequence length="42" mass="4800">MYDDLKNIRTDNKAIRDFGILIGIILLIIAGILFYKDRASSE</sequence>
<organism evidence="2">
    <name type="scientific">marine metagenome</name>
    <dbReference type="NCBI Taxonomy" id="408172"/>
    <lineage>
        <taxon>unclassified sequences</taxon>
        <taxon>metagenomes</taxon>
        <taxon>ecological metagenomes</taxon>
    </lineage>
</organism>
<dbReference type="AlphaFoldDB" id="A0A383BFR9"/>
<feature type="transmembrane region" description="Helical" evidence="1">
    <location>
        <begin position="18"/>
        <end position="35"/>
    </location>
</feature>